<dbReference type="Pfam" id="PF19510">
    <property type="entry name" value="DUF6044"/>
    <property type="match status" value="1"/>
</dbReference>
<feature type="transmembrane region" description="Helical" evidence="1">
    <location>
        <begin position="304"/>
        <end position="325"/>
    </location>
</feature>
<dbReference type="AlphaFoldDB" id="A0A7U3YC98"/>
<keyword evidence="1" id="KW-0812">Transmembrane</keyword>
<reference evidence="2" key="1">
    <citation type="submission" date="2010-10" db="EMBL/GenBank/DDBJ databases">
        <title>Complete sequence of chromosome of Geobacillus sp. Y4.1MC1.</title>
        <authorList>
            <consortium name="US DOE Joint Genome Institute"/>
            <person name="Lucas S."/>
            <person name="Copeland A."/>
            <person name="Lapidus A."/>
            <person name="Cheng J.-F."/>
            <person name="Bruce D."/>
            <person name="Goodwin L."/>
            <person name="Pitluck S."/>
            <person name="Chertkov O."/>
            <person name="Zhang X."/>
            <person name="Detter J.C."/>
            <person name="Han C."/>
            <person name="Tapia R."/>
            <person name="Land M."/>
            <person name="Hauser L."/>
            <person name="Jeffries C."/>
            <person name="Kyrpides N."/>
            <person name="Ivanova N."/>
            <person name="Ovchinnikova G."/>
            <person name="Brumm P."/>
            <person name="Mead D."/>
            <person name="Woyke T."/>
        </authorList>
    </citation>
    <scope>NUCLEOTIDE SEQUENCE [LARGE SCALE GENOMIC DNA]</scope>
    <source>
        <strain evidence="2">Y4.1MC1</strain>
    </source>
</reference>
<feature type="transmembrane region" description="Helical" evidence="1">
    <location>
        <begin position="94"/>
        <end position="115"/>
    </location>
</feature>
<gene>
    <name evidence="2" type="ORF">GY4MC1_0380</name>
</gene>
<dbReference type="KEGG" id="gmc:GY4MC1_0380"/>
<feature type="transmembrane region" description="Helical" evidence="1">
    <location>
        <begin position="127"/>
        <end position="160"/>
    </location>
</feature>
<keyword evidence="1" id="KW-0472">Membrane</keyword>
<protein>
    <recommendedName>
        <fullName evidence="3">YkoS</fullName>
    </recommendedName>
</protein>
<dbReference type="InterPro" id="IPR046107">
    <property type="entry name" value="DUF6044"/>
</dbReference>
<proteinExistence type="predicted"/>
<feature type="transmembrane region" description="Helical" evidence="1">
    <location>
        <begin position="273"/>
        <end position="292"/>
    </location>
</feature>
<feature type="transmembrane region" description="Helical" evidence="1">
    <location>
        <begin position="172"/>
        <end position="199"/>
    </location>
</feature>
<organism evidence="2">
    <name type="scientific">Geobacillus sp. (strain Y4.1MC1)</name>
    <dbReference type="NCBI Taxonomy" id="581103"/>
    <lineage>
        <taxon>Bacteria</taxon>
        <taxon>Bacillati</taxon>
        <taxon>Bacillota</taxon>
        <taxon>Bacilli</taxon>
        <taxon>Bacillales</taxon>
        <taxon>Anoxybacillaceae</taxon>
        <taxon>Geobacillus</taxon>
    </lineage>
</organism>
<evidence type="ECO:0000256" key="1">
    <source>
        <dbReference type="SAM" id="Phobius"/>
    </source>
</evidence>
<feature type="transmembrane region" description="Helical" evidence="1">
    <location>
        <begin position="211"/>
        <end position="232"/>
    </location>
</feature>
<dbReference type="EMBL" id="CP002293">
    <property type="protein sequence ID" value="ADP73222.1"/>
    <property type="molecule type" value="Genomic_DNA"/>
</dbReference>
<evidence type="ECO:0000313" key="2">
    <source>
        <dbReference type="EMBL" id="ADP73222.1"/>
    </source>
</evidence>
<keyword evidence="1" id="KW-1133">Transmembrane helix</keyword>
<accession>A0A7U3YC98</accession>
<sequence>MGMKRNERTAIGIALLLLAVYLSPLYILGEDAHIRVHDNMDSNIAWYKVLARSGELFGPLNATIPQVINGLPRNAFGTEFSGIVWLHALFPSMVAYALSQTITRVFAFIGMYALLKRHFLPDEESYLIRVGASLAFALTPFWPSGMLSTLGMPLALWAFLTIRKGEATWKEWLVLVLLPFYASFVLGFFFFLAAMALLWLRDIIVQKRWNWPFFGAIALMTVIFFAIEYRLVYSLVFGEEPTSRNEFLSSRLSFLHCVRLTFKNYLLGHTHVMTVHTFVILPILWITFFFAWAKRSETLEKQFIFLFVLNFVLSTWYAFWFYKGWQPLKERISLLNTFNFARFHFLRPMVIYLDFALALQILWKQGIRWRRVVPAALALQLLILGGFNEEIRYRLIGTPSFKEFYAEHLFNEIKQYIGKPQSSYRVASVGLHPAIAQYNGFYTLDTYNNFYPLSYKHQFRKIIAKELDKSPVLQDYFDHWGNRVYLFSAELGKHYMFRKTSHKKIHHFDINTKVFKQMGGRYIFSSVPIMNAKEIHLRLLRTFEDSQAAWKIYVYEVE</sequence>
<name>A0A7U3YC98_GEOS0</name>
<evidence type="ECO:0008006" key="3">
    <source>
        <dbReference type="Google" id="ProtNLM"/>
    </source>
</evidence>
<feature type="transmembrane region" description="Helical" evidence="1">
    <location>
        <begin position="345"/>
        <end position="363"/>
    </location>
</feature>